<feature type="transmembrane region" description="Helical" evidence="1">
    <location>
        <begin position="207"/>
        <end position="226"/>
    </location>
</feature>
<evidence type="ECO:0000256" key="1">
    <source>
        <dbReference type="SAM" id="Phobius"/>
    </source>
</evidence>
<name>A0A6N9Q2N9_9BACL</name>
<reference evidence="2 3" key="1">
    <citation type="submission" date="2019-01" db="EMBL/GenBank/DDBJ databases">
        <title>Chengkuizengella sp. nov., isolated from deep-sea sediment of East Pacific Ocean.</title>
        <authorList>
            <person name="Yang J."/>
            <person name="Lai Q."/>
            <person name="Shao Z."/>
        </authorList>
    </citation>
    <scope>NUCLEOTIDE SEQUENCE [LARGE SCALE GENOMIC DNA]</scope>
    <source>
        <strain evidence="2 3">YPA3-1-1</strain>
    </source>
</reference>
<feature type="transmembrane region" description="Helical" evidence="1">
    <location>
        <begin position="101"/>
        <end position="128"/>
    </location>
</feature>
<keyword evidence="3" id="KW-1185">Reference proteome</keyword>
<feature type="transmembrane region" description="Helical" evidence="1">
    <location>
        <begin position="181"/>
        <end position="201"/>
    </location>
</feature>
<evidence type="ECO:0008006" key="4">
    <source>
        <dbReference type="Google" id="ProtNLM"/>
    </source>
</evidence>
<proteinExistence type="predicted"/>
<dbReference type="RefSeq" id="WP_160645557.1">
    <property type="nucleotide sequence ID" value="NZ_SIJB01000017.1"/>
</dbReference>
<sequence length="241" mass="27125">MELVHGMIDFNGNYREECDRLMVFKKYWKLMIMIGGPFLLGTLEIWHPHHVDFNDMVSANDKASWWLTIHLLQLPLFGLLALSILFLLEKARNAAAFISKIALSFFIVYYIALDSIAGISTGILFNFLKSNPDLAQSDTMNQLFLSLFHIQVPGGAMIVKIAVVSWLVAGISVTIALYLKGYNRVGVILIGIATIVFQSHAYPNGTIAMYLLTAGIILIQFLPWHFTEVKKPSTNQEIDFK</sequence>
<keyword evidence="1" id="KW-0472">Membrane</keyword>
<dbReference type="Proteomes" id="UP000448943">
    <property type="component" value="Unassembled WGS sequence"/>
</dbReference>
<keyword evidence="1" id="KW-1133">Transmembrane helix</keyword>
<organism evidence="2 3">
    <name type="scientific">Chengkuizengella marina</name>
    <dbReference type="NCBI Taxonomy" id="2507566"/>
    <lineage>
        <taxon>Bacteria</taxon>
        <taxon>Bacillati</taxon>
        <taxon>Bacillota</taxon>
        <taxon>Bacilli</taxon>
        <taxon>Bacillales</taxon>
        <taxon>Paenibacillaceae</taxon>
        <taxon>Chengkuizengella</taxon>
    </lineage>
</organism>
<protein>
    <recommendedName>
        <fullName evidence="4">DUF4386 family protein</fullName>
    </recommendedName>
</protein>
<comment type="caution">
    <text evidence="2">The sequence shown here is derived from an EMBL/GenBank/DDBJ whole genome shotgun (WGS) entry which is preliminary data.</text>
</comment>
<feature type="transmembrane region" description="Helical" evidence="1">
    <location>
        <begin position="30"/>
        <end position="47"/>
    </location>
</feature>
<accession>A0A6N9Q2N9</accession>
<keyword evidence="1" id="KW-0812">Transmembrane</keyword>
<dbReference type="EMBL" id="SIJB01000017">
    <property type="protein sequence ID" value="NBI28768.1"/>
    <property type="molecule type" value="Genomic_DNA"/>
</dbReference>
<dbReference type="AlphaFoldDB" id="A0A6N9Q2N9"/>
<evidence type="ECO:0000313" key="3">
    <source>
        <dbReference type="Proteomes" id="UP000448943"/>
    </source>
</evidence>
<dbReference type="OrthoDB" id="582892at2"/>
<feature type="transmembrane region" description="Helical" evidence="1">
    <location>
        <begin position="67"/>
        <end position="89"/>
    </location>
</feature>
<gene>
    <name evidence="2" type="ORF">ERL59_07335</name>
</gene>
<evidence type="ECO:0000313" key="2">
    <source>
        <dbReference type="EMBL" id="NBI28768.1"/>
    </source>
</evidence>
<feature type="transmembrane region" description="Helical" evidence="1">
    <location>
        <begin position="148"/>
        <end position="169"/>
    </location>
</feature>